<evidence type="ECO:0000313" key="2">
    <source>
        <dbReference type="EMBL" id="GFH18266.1"/>
    </source>
</evidence>
<proteinExistence type="predicted"/>
<dbReference type="Pfam" id="PF10513">
    <property type="entry name" value="EPL1"/>
    <property type="match status" value="1"/>
</dbReference>
<evidence type="ECO:0000313" key="3">
    <source>
        <dbReference type="Proteomes" id="UP000485058"/>
    </source>
</evidence>
<comment type="caution">
    <text evidence="2">The sequence shown here is derived from an EMBL/GenBank/DDBJ whole genome shotgun (WGS) entry which is preliminary data.</text>
</comment>
<evidence type="ECO:0000259" key="1">
    <source>
        <dbReference type="Pfam" id="PF10513"/>
    </source>
</evidence>
<protein>
    <submittedName>
        <fullName evidence="2">Enhancer of polycomb-like protein</fullName>
    </submittedName>
</protein>
<feature type="domain" description="Enhancer of polycomb-like N-terminal" evidence="1">
    <location>
        <begin position="33"/>
        <end position="109"/>
    </location>
</feature>
<keyword evidence="3" id="KW-1185">Reference proteome</keyword>
<dbReference type="InterPro" id="IPR019542">
    <property type="entry name" value="Enhancer_polycomb-like_N"/>
</dbReference>
<accession>A0A699ZGS7</accession>
<dbReference type="EMBL" id="BLLF01001274">
    <property type="protein sequence ID" value="GFH18266.1"/>
    <property type="molecule type" value="Genomic_DNA"/>
</dbReference>
<sequence>MKVAVADAPIHVPAVSPVKDYPIIRAALPVAPQYAELATAYFRYQDLGTYQAVLTQYDADEVDEAWLQAFNAKPAKSSKAGVPRSDAGVEAGASSLSLDRLEFLMHRLELLHFEALQARAADWQPDVKAGKVPTLPSTQALLSRTTAVDKLADSEAGASLVRAVWTHWLGRRQEVGGPLLPHLWLEEPWKVHGS</sequence>
<reference evidence="2 3" key="1">
    <citation type="submission" date="2020-02" db="EMBL/GenBank/DDBJ databases">
        <title>Draft genome sequence of Haematococcus lacustris strain NIES-144.</title>
        <authorList>
            <person name="Morimoto D."/>
            <person name="Nakagawa S."/>
            <person name="Yoshida T."/>
            <person name="Sawayama S."/>
        </authorList>
    </citation>
    <scope>NUCLEOTIDE SEQUENCE [LARGE SCALE GENOMIC DNA]</scope>
    <source>
        <strain evidence="2 3">NIES-144</strain>
    </source>
</reference>
<organism evidence="2 3">
    <name type="scientific">Haematococcus lacustris</name>
    <name type="common">Green alga</name>
    <name type="synonym">Haematococcus pluvialis</name>
    <dbReference type="NCBI Taxonomy" id="44745"/>
    <lineage>
        <taxon>Eukaryota</taxon>
        <taxon>Viridiplantae</taxon>
        <taxon>Chlorophyta</taxon>
        <taxon>core chlorophytes</taxon>
        <taxon>Chlorophyceae</taxon>
        <taxon>CS clade</taxon>
        <taxon>Chlamydomonadales</taxon>
        <taxon>Haematococcaceae</taxon>
        <taxon>Haematococcus</taxon>
    </lineage>
</organism>
<name>A0A699ZGS7_HAELA</name>
<gene>
    <name evidence="2" type="ORF">HaLaN_15039</name>
</gene>
<dbReference type="Proteomes" id="UP000485058">
    <property type="component" value="Unassembled WGS sequence"/>
</dbReference>
<dbReference type="AlphaFoldDB" id="A0A699ZGS7"/>